<comment type="caution">
    <text evidence="11">The sequence shown here is derived from an EMBL/GenBank/DDBJ whole genome shotgun (WGS) entry which is preliminary data.</text>
</comment>
<feature type="transmembrane region" description="Helical" evidence="9">
    <location>
        <begin position="1017"/>
        <end position="1037"/>
    </location>
</feature>
<accession>A0A3M7GKE3</accession>
<proteinExistence type="inferred from homology"/>
<keyword evidence="4 9" id="KW-1133">Transmembrane helix</keyword>
<dbReference type="InterPro" id="IPR007219">
    <property type="entry name" value="XnlR_reg_dom"/>
</dbReference>
<keyword evidence="3 9" id="KW-0812">Transmembrane</keyword>
<feature type="transmembrane region" description="Helical" evidence="9">
    <location>
        <begin position="721"/>
        <end position="738"/>
    </location>
</feature>
<feature type="region of interest" description="Disordered" evidence="8">
    <location>
        <begin position="1"/>
        <end position="59"/>
    </location>
</feature>
<dbReference type="GO" id="GO:0016020">
    <property type="term" value="C:membrane"/>
    <property type="evidence" value="ECO:0007669"/>
    <property type="project" value="UniProtKB-SubCell"/>
</dbReference>
<evidence type="ECO:0000256" key="8">
    <source>
        <dbReference type="SAM" id="MobiDB-lite"/>
    </source>
</evidence>
<dbReference type="CDD" id="cd12148">
    <property type="entry name" value="fungal_TF_MHR"/>
    <property type="match status" value="1"/>
</dbReference>
<evidence type="ECO:0000256" key="7">
    <source>
        <dbReference type="ARBA" id="ARBA00037968"/>
    </source>
</evidence>
<feature type="transmembrane region" description="Helical" evidence="9">
    <location>
        <begin position="952"/>
        <end position="977"/>
    </location>
</feature>
<dbReference type="EMBL" id="QWIO01000269">
    <property type="protein sequence ID" value="RMZ01453.1"/>
    <property type="molecule type" value="Genomic_DNA"/>
</dbReference>
<evidence type="ECO:0000256" key="5">
    <source>
        <dbReference type="ARBA" id="ARBA00023136"/>
    </source>
</evidence>
<evidence type="ECO:0000256" key="3">
    <source>
        <dbReference type="ARBA" id="ARBA00022692"/>
    </source>
</evidence>
<dbReference type="VEuPathDB" id="FungiDB:BTJ68_09857"/>
<feature type="transmembrane region" description="Helical" evidence="9">
    <location>
        <begin position="885"/>
        <end position="905"/>
    </location>
</feature>
<dbReference type="PANTHER" id="PTHR43791:SF40">
    <property type="entry name" value="THIAMINE PATHWAY TRANSPORTER THI73"/>
    <property type="match status" value="1"/>
</dbReference>
<dbReference type="InterPro" id="IPR011701">
    <property type="entry name" value="MFS"/>
</dbReference>
<evidence type="ECO:0000259" key="10">
    <source>
        <dbReference type="PROSITE" id="PS50850"/>
    </source>
</evidence>
<evidence type="ECO:0000256" key="4">
    <source>
        <dbReference type="ARBA" id="ARBA00022989"/>
    </source>
</evidence>
<dbReference type="GO" id="GO:0006351">
    <property type="term" value="P:DNA-templated transcription"/>
    <property type="evidence" value="ECO:0007669"/>
    <property type="project" value="InterPro"/>
</dbReference>
<evidence type="ECO:0000256" key="9">
    <source>
        <dbReference type="SAM" id="Phobius"/>
    </source>
</evidence>
<gene>
    <name evidence="11" type="ORF">D0864_03460</name>
</gene>
<sequence>MREKIDRLESFVSELRRPASASGETQGDRDAHRAVGCDEVSSHDSPTQHTGTLRISDTGSTQFIGPSHWESILDDLEDVKAYFNTSENTGEDAAHRSIRSSDITPIDIHFGVTQNYTKEQLLALMPPKQTMDRLIAAWFNALDPLRLIVHAPTFQTEYQCMWLNPTSVSPSFLALVFSMACLGAEVSADPTGDPSLASQAEDMRRLTAHSLVLAQYAFLPPYIIETLLLHIKGLLLKENDITYKTYTLLGLATRLSTLGGYHRDPSHNQAISPLQAQMRRRVWWMIASYDIIMCYQLGQLSVINQLMKDTQLPSNLYESDLTPESVMPSRPMTENTPMTFAISYEKLTSIFGDVVYSSHTAFKASNVEELCERLNQSRKDLPPQLQMVSIEQSFLDSPEAIMHRYSLEILYQKAICILYRRALNDPSSFKARSRCLDAAQTIIKHIIELLETGWPISHFAASIMSIRRHIHDFVFVAMLLCLELKTQMSSPSREPIENGEHRSAIVREQLLKGCQLWNKAGVTWPKARHALKAIERFVQPVPIAQDGLNTSGFPSADSSQLPASLGVDGTQCEELPQGQLQTGTVENSRGMISYFDLDYANNWLRIPDRGFILDFGVASGVLMAPLSSEADFSNEVQDGYKDIPPPRAWGRSRLSSFSRIAPMDNINHKEQYAVDPRPTSPEVTDEKPVVRDGDAALDFLRGEAVAGEAEAIDERKLLRKIDWMVVPLMFACYLLQYLDKSLLNYAAVMGIREDLDLDTNQYANLSLLFYVAFLIFEIPHAYMMQRFPTAKYLGACVCCWGTVVTCTSAANSYASLAALRFLLGMFESAISPSLIVVTSMWYKRDEQPRRVGTWYIGVGCASIIGSLMSFGFQHYDGDDFSSWQIMFLVIGLITICVGIIVILLLPDNPMSSRLSHAEKVAAVERLRENQTGIENKHFKPSQVLQLAKDPQAWLLALITTAASIPNGAVGSFQSILISSFGFTDYETTLLQIPGGVIAVISVLTATNIAGKFNARGLNIIAWSAIGGILGGSLLAFLPDSNRSGKLAGNYLTHVVGAFLPCAYSFSAANHAGHTKKCLGNILGPLTFRTKDAPAYVPAKVTIVAVDSVAILSTVALLVYYRWQNIKRDRSMAGQDHKRDIEFSDLTDIENKEFRYKY</sequence>
<reference evidence="11 12" key="1">
    <citation type="journal article" date="2018" name="BMC Genomics">
        <title>Genomic evidence for intraspecific hybridization in a clonal and extremely halotolerant yeast.</title>
        <authorList>
            <person name="Gostincar C."/>
            <person name="Stajich J.E."/>
            <person name="Zupancic J."/>
            <person name="Zalar P."/>
            <person name="Gunde-Cimerman N."/>
        </authorList>
    </citation>
    <scope>NUCLEOTIDE SEQUENCE [LARGE SCALE GENOMIC DNA]</scope>
    <source>
        <strain evidence="11 12">EXF-10513</strain>
    </source>
</reference>
<keyword evidence="6" id="KW-0539">Nucleus</keyword>
<dbReference type="InterPro" id="IPR020846">
    <property type="entry name" value="MFS_dom"/>
</dbReference>
<dbReference type="SUPFAM" id="SSF103473">
    <property type="entry name" value="MFS general substrate transporter"/>
    <property type="match status" value="1"/>
</dbReference>
<keyword evidence="2" id="KW-0813">Transport</keyword>
<dbReference type="VEuPathDB" id="FungiDB:BTJ68_13902"/>
<feature type="transmembrane region" description="Helical" evidence="9">
    <location>
        <begin position="854"/>
        <end position="873"/>
    </location>
</feature>
<feature type="transmembrane region" description="Helical" evidence="9">
    <location>
        <begin position="762"/>
        <end position="780"/>
    </location>
</feature>
<feature type="transmembrane region" description="Helical" evidence="9">
    <location>
        <begin position="819"/>
        <end position="842"/>
    </location>
</feature>
<dbReference type="Pfam" id="PF07690">
    <property type="entry name" value="MFS_1"/>
    <property type="match status" value="1"/>
</dbReference>
<feature type="transmembrane region" description="Helical" evidence="9">
    <location>
        <begin position="1100"/>
        <end position="1120"/>
    </location>
</feature>
<keyword evidence="5 9" id="KW-0472">Membrane</keyword>
<feature type="compositionally biased region" description="Basic and acidic residues" evidence="8">
    <location>
        <begin position="1"/>
        <end position="17"/>
    </location>
</feature>
<evidence type="ECO:0000256" key="1">
    <source>
        <dbReference type="ARBA" id="ARBA00004141"/>
    </source>
</evidence>
<evidence type="ECO:0000313" key="11">
    <source>
        <dbReference type="EMBL" id="RMZ01453.1"/>
    </source>
</evidence>
<comment type="similarity">
    <text evidence="7">Belongs to the major facilitator superfamily. Allantoate permease family.</text>
</comment>
<dbReference type="PROSITE" id="PS50850">
    <property type="entry name" value="MFS"/>
    <property type="match status" value="1"/>
</dbReference>
<dbReference type="Gene3D" id="1.20.1250.20">
    <property type="entry name" value="MFS general substrate transporter like domains"/>
    <property type="match status" value="1"/>
</dbReference>
<name>A0A3M7GKE3_HORWE</name>
<feature type="compositionally biased region" description="Polar residues" evidence="8">
    <location>
        <begin position="43"/>
        <end position="59"/>
    </location>
</feature>
<evidence type="ECO:0000256" key="6">
    <source>
        <dbReference type="ARBA" id="ARBA00023242"/>
    </source>
</evidence>
<feature type="compositionally biased region" description="Basic and acidic residues" evidence="8">
    <location>
        <begin position="26"/>
        <end position="42"/>
    </location>
</feature>
<dbReference type="AlphaFoldDB" id="A0A3M7GKE3"/>
<dbReference type="GO" id="GO:0008270">
    <property type="term" value="F:zinc ion binding"/>
    <property type="evidence" value="ECO:0007669"/>
    <property type="project" value="InterPro"/>
</dbReference>
<dbReference type="FunFam" id="1.20.1250.20:FF:000064">
    <property type="entry name" value="MFS allantoate transporter"/>
    <property type="match status" value="1"/>
</dbReference>
<dbReference type="GO" id="GO:0022857">
    <property type="term" value="F:transmembrane transporter activity"/>
    <property type="evidence" value="ECO:0007669"/>
    <property type="project" value="InterPro"/>
</dbReference>
<dbReference type="Proteomes" id="UP000269539">
    <property type="component" value="Unassembled WGS sequence"/>
</dbReference>
<evidence type="ECO:0000256" key="2">
    <source>
        <dbReference type="ARBA" id="ARBA00022448"/>
    </source>
</evidence>
<protein>
    <recommendedName>
        <fullName evidence="10">Major facilitator superfamily (MFS) profile domain-containing protein</fullName>
    </recommendedName>
</protein>
<comment type="subcellular location">
    <subcellularLocation>
        <location evidence="1">Membrane</location>
        <topology evidence="1">Multi-pass membrane protein</topology>
    </subcellularLocation>
</comment>
<dbReference type="SMART" id="SM00906">
    <property type="entry name" value="Fungal_trans"/>
    <property type="match status" value="1"/>
</dbReference>
<organism evidence="11 12">
    <name type="scientific">Hortaea werneckii</name>
    <name type="common">Black yeast</name>
    <name type="synonym">Cladosporium werneckii</name>
    <dbReference type="NCBI Taxonomy" id="91943"/>
    <lineage>
        <taxon>Eukaryota</taxon>
        <taxon>Fungi</taxon>
        <taxon>Dikarya</taxon>
        <taxon>Ascomycota</taxon>
        <taxon>Pezizomycotina</taxon>
        <taxon>Dothideomycetes</taxon>
        <taxon>Dothideomycetidae</taxon>
        <taxon>Mycosphaerellales</taxon>
        <taxon>Teratosphaeriaceae</taxon>
        <taxon>Hortaea</taxon>
    </lineage>
</organism>
<evidence type="ECO:0000313" key="12">
    <source>
        <dbReference type="Proteomes" id="UP000269539"/>
    </source>
</evidence>
<feature type="domain" description="Major facilitator superfamily (MFS) profile" evidence="10">
    <location>
        <begin position="725"/>
        <end position="1157"/>
    </location>
</feature>
<feature type="transmembrane region" description="Helical" evidence="9">
    <location>
        <begin position="989"/>
        <end position="1010"/>
    </location>
</feature>
<dbReference type="InterPro" id="IPR036259">
    <property type="entry name" value="MFS_trans_sf"/>
</dbReference>
<dbReference type="PANTHER" id="PTHR43791">
    <property type="entry name" value="PERMEASE-RELATED"/>
    <property type="match status" value="1"/>
</dbReference>
<dbReference type="CDD" id="cd17327">
    <property type="entry name" value="MFS_FEN2_like"/>
    <property type="match status" value="1"/>
</dbReference>
<dbReference type="Pfam" id="PF04082">
    <property type="entry name" value="Fungal_trans"/>
    <property type="match status" value="1"/>
</dbReference>
<dbReference type="GO" id="GO:0003677">
    <property type="term" value="F:DNA binding"/>
    <property type="evidence" value="ECO:0007669"/>
    <property type="project" value="InterPro"/>
</dbReference>